<accession>A0A078AH41</accession>
<gene>
    <name evidence="1" type="primary">Contig13739.g14655</name>
    <name evidence="1" type="ORF">STYLEM_9841</name>
</gene>
<dbReference type="InParanoid" id="A0A078AH41"/>
<evidence type="ECO:0000313" key="1">
    <source>
        <dbReference type="EMBL" id="CDW80837.1"/>
    </source>
</evidence>
<evidence type="ECO:0000313" key="2">
    <source>
        <dbReference type="Proteomes" id="UP000039865"/>
    </source>
</evidence>
<reference evidence="1 2" key="1">
    <citation type="submission" date="2014-06" db="EMBL/GenBank/DDBJ databases">
        <authorList>
            <person name="Swart Estienne"/>
        </authorList>
    </citation>
    <scope>NUCLEOTIDE SEQUENCE [LARGE SCALE GENOMIC DNA]</scope>
    <source>
        <strain evidence="1 2">130c</strain>
    </source>
</reference>
<name>A0A078AH41_STYLE</name>
<organism evidence="1 2">
    <name type="scientific">Stylonychia lemnae</name>
    <name type="common">Ciliate</name>
    <dbReference type="NCBI Taxonomy" id="5949"/>
    <lineage>
        <taxon>Eukaryota</taxon>
        <taxon>Sar</taxon>
        <taxon>Alveolata</taxon>
        <taxon>Ciliophora</taxon>
        <taxon>Intramacronucleata</taxon>
        <taxon>Spirotrichea</taxon>
        <taxon>Stichotrichia</taxon>
        <taxon>Sporadotrichida</taxon>
        <taxon>Oxytrichidae</taxon>
        <taxon>Stylonychinae</taxon>
        <taxon>Stylonychia</taxon>
    </lineage>
</organism>
<dbReference type="AlphaFoldDB" id="A0A078AH41"/>
<dbReference type="Proteomes" id="UP000039865">
    <property type="component" value="Unassembled WGS sequence"/>
</dbReference>
<protein>
    <submittedName>
        <fullName evidence="1">Uncharacterized protein</fullName>
    </submittedName>
</protein>
<sequence length="81" mass="9226">MIRVKQQKYVIGPRFLIKLVEEQPNLSKQGLYTESFKLSGSQSNTNEFIFSMSKNQKLETSKTKLQNKATFAGVLIDIKGK</sequence>
<keyword evidence="2" id="KW-1185">Reference proteome</keyword>
<proteinExistence type="predicted"/>
<dbReference type="EMBL" id="CCKQ01009356">
    <property type="protein sequence ID" value="CDW80837.1"/>
    <property type="molecule type" value="Genomic_DNA"/>
</dbReference>